<dbReference type="Proteomes" id="UP000237632">
    <property type="component" value="Unassembled WGS sequence"/>
</dbReference>
<comment type="caution">
    <text evidence="2">The sequence shown here is derived from an EMBL/GenBank/DDBJ whole genome shotgun (WGS) entry which is preliminary data.</text>
</comment>
<gene>
    <name evidence="2" type="ORF">C6T65_30130</name>
</gene>
<evidence type="ECO:0000313" key="3">
    <source>
        <dbReference type="Proteomes" id="UP000237632"/>
    </source>
</evidence>
<organism evidence="2 3">
    <name type="scientific">Burkholderia vietnamiensis</name>
    <dbReference type="NCBI Taxonomy" id="60552"/>
    <lineage>
        <taxon>Bacteria</taxon>
        <taxon>Pseudomonadati</taxon>
        <taxon>Pseudomonadota</taxon>
        <taxon>Betaproteobacteria</taxon>
        <taxon>Burkholderiales</taxon>
        <taxon>Burkholderiaceae</taxon>
        <taxon>Burkholderia</taxon>
        <taxon>Burkholderia cepacia complex</taxon>
    </lineage>
</organism>
<evidence type="ECO:0000313" key="2">
    <source>
        <dbReference type="EMBL" id="PRH38687.1"/>
    </source>
</evidence>
<proteinExistence type="predicted"/>
<accession>A0AA44XYI1</accession>
<dbReference type="InterPro" id="IPR009228">
    <property type="entry name" value="Capsid_scaffold_GpO"/>
</dbReference>
<feature type="region of interest" description="Disordered" evidence="1">
    <location>
        <begin position="233"/>
        <end position="274"/>
    </location>
</feature>
<dbReference type="EMBL" id="PVHK01000230">
    <property type="protein sequence ID" value="PRH38687.1"/>
    <property type="molecule type" value="Genomic_DNA"/>
</dbReference>
<dbReference type="AlphaFoldDB" id="A0AA44XYI1"/>
<sequence>MAQDAKKTKFFRIATEGATTDGRTIDREMLEQMASSYDPKTYGARINMEHIRGYTPDSTFRAYGDVIALKAEEQDGKMRLLAQLSPTKDLVALTNEQRQKVYTSMEVDPDFAGTGEAYLVGLAVTDNPASLGTEMLQFSAKHKAYDARKQRPENLFSAAIEADIEIEDEDAPPRTGDAGKSLFSKVRGLLNRKEATDDQRFSDLSQSVVALAESQSQMLEQLEKFNTNVDELKRAQKDGEKRHSELVQKLSRTDSSPQQRPTSTGSDNGAQTDC</sequence>
<protein>
    <submittedName>
        <fullName evidence="2">Phage capsid protein</fullName>
    </submittedName>
</protein>
<reference evidence="2 3" key="1">
    <citation type="submission" date="2018-03" db="EMBL/GenBank/DDBJ databases">
        <authorList>
            <person name="Nguyen K."/>
            <person name="Fouts D."/>
            <person name="Sutton G."/>
        </authorList>
    </citation>
    <scope>NUCLEOTIDE SEQUENCE [LARGE SCALE GENOMIC DNA]</scope>
    <source>
        <strain evidence="2 3">AU3578</strain>
    </source>
</reference>
<dbReference type="RefSeq" id="WP_060082152.1">
    <property type="nucleotide sequence ID" value="NZ_CADFFO010000021.1"/>
</dbReference>
<feature type="compositionally biased region" description="Polar residues" evidence="1">
    <location>
        <begin position="253"/>
        <end position="274"/>
    </location>
</feature>
<name>A0AA44XYI1_BURVI</name>
<dbReference type="Pfam" id="PF05929">
    <property type="entry name" value="Phage_GPO"/>
    <property type="match status" value="1"/>
</dbReference>
<feature type="compositionally biased region" description="Basic and acidic residues" evidence="1">
    <location>
        <begin position="233"/>
        <end position="246"/>
    </location>
</feature>
<evidence type="ECO:0000256" key="1">
    <source>
        <dbReference type="SAM" id="MobiDB-lite"/>
    </source>
</evidence>